<reference evidence="3 4" key="2">
    <citation type="submission" date="2020-11" db="EMBL/GenBank/DDBJ databases">
        <title>Complete genome sequence of Pectobacterium brasiliense strain F126.</title>
        <authorList>
            <person name="Miroshnikov K."/>
            <person name="Vo T.N.H."/>
            <person name="Khodykina M.V."/>
            <person name="Kabanova A.P."/>
            <person name="Shneider M."/>
            <person name="Korzhenkov A."/>
            <person name="Toschakov S.V."/>
            <person name="Miroshnikov K.A."/>
            <person name="Ignatov A.N."/>
            <person name="Mikhailova Y.V."/>
            <person name="Shelenkov A."/>
            <person name="Yanushevich Y.G."/>
            <person name="Evseev P.V."/>
        </authorList>
    </citation>
    <scope>NUCLEOTIDE SEQUENCE [LARGE SCALE GENOMIC DNA]</scope>
    <source>
        <strain evidence="3 4">F126</strain>
    </source>
</reference>
<dbReference type="Proteomes" id="UP000762586">
    <property type="component" value="Unassembled WGS sequence"/>
</dbReference>
<protein>
    <submittedName>
        <fullName evidence="3">Uncharacterized protein</fullName>
    </submittedName>
</protein>
<gene>
    <name evidence="3" type="ORF">F126LOC_009750</name>
    <name evidence="2" type="ORF">H4F48_17895</name>
</gene>
<dbReference type="EMBL" id="CP065031">
    <property type="protein sequence ID" value="QPK26027.1"/>
    <property type="molecule type" value="Genomic_DNA"/>
</dbReference>
<proteinExistence type="predicted"/>
<dbReference type="EMBL" id="JACGET010000023">
    <property type="protein sequence ID" value="MBN3107934.1"/>
    <property type="molecule type" value="Genomic_DNA"/>
</dbReference>
<dbReference type="Proteomes" id="UP000269351">
    <property type="component" value="Chromosome"/>
</dbReference>
<keyword evidence="5" id="KW-1185">Reference proteome</keyword>
<evidence type="ECO:0000313" key="2">
    <source>
        <dbReference type="EMBL" id="MBN3107934.1"/>
    </source>
</evidence>
<name>A0A3S0ZKG5_9GAMM</name>
<evidence type="ECO:0000313" key="3">
    <source>
        <dbReference type="EMBL" id="QPK26027.1"/>
    </source>
</evidence>
<sequence length="153" mass="17367">MSKPLKIFAVIGIIVAAAVITIWSYINMNFASSAHYTEQDEREYAFYTPDILKNMPRITARYDFNFSNVTGPEAKVWTVNFYGTEDTSKVHTYLTSMGYKKQDRCDVEAECWRAAGTYDVVTVATFDTDKSVMVQVYSSPYAEPLPLKTVSSY</sequence>
<dbReference type="RefSeq" id="WP_014915505.1">
    <property type="nucleotide sequence ID" value="NZ_BSWF01000019.1"/>
</dbReference>
<accession>A0A3S0ZKG5</accession>
<evidence type="ECO:0000256" key="1">
    <source>
        <dbReference type="SAM" id="Phobius"/>
    </source>
</evidence>
<feature type="transmembrane region" description="Helical" evidence="1">
    <location>
        <begin position="7"/>
        <end position="26"/>
    </location>
</feature>
<evidence type="ECO:0000313" key="5">
    <source>
        <dbReference type="Proteomes" id="UP000762586"/>
    </source>
</evidence>
<keyword evidence="1" id="KW-0472">Membrane</keyword>
<organism evidence="3 4">
    <name type="scientific">Pectobacterium brasiliense</name>
    <dbReference type="NCBI Taxonomy" id="180957"/>
    <lineage>
        <taxon>Bacteria</taxon>
        <taxon>Pseudomonadati</taxon>
        <taxon>Pseudomonadota</taxon>
        <taxon>Gammaproteobacteria</taxon>
        <taxon>Enterobacterales</taxon>
        <taxon>Pectobacteriaceae</taxon>
        <taxon>Pectobacterium</taxon>
    </lineage>
</organism>
<keyword evidence="1" id="KW-1133">Transmembrane helix</keyword>
<reference evidence="2 5" key="1">
    <citation type="submission" date="2020-07" db="EMBL/GenBank/DDBJ databases">
        <title>A pangenomic view of the genus Pectobacterium provides insights into genome organization, phylogeny, and virulence.</title>
        <authorList>
            <person name="Jonkheer E."/>
            <person name="Brankovics B."/>
            <person name="Houwers I."/>
            <person name="Van Der Wolf J."/>
            <person name="Bonants P."/>
            <person name="Vreeburg R."/>
            <person name="Bollema R."/>
            <person name="De Haan J."/>
            <person name="Berke L."/>
            <person name="De Ridder D."/>
            <person name="Smit S."/>
            <person name="Van Der Lee T.A.J."/>
        </authorList>
    </citation>
    <scope>NUCLEOTIDE SEQUENCE [LARGE SCALE GENOMIC DNA]</scope>
    <source>
        <strain evidence="2 5">NAK:384</strain>
    </source>
</reference>
<dbReference type="AlphaFoldDB" id="A0A3S0ZKG5"/>
<keyword evidence="1" id="KW-0812">Transmembrane</keyword>
<evidence type="ECO:0000313" key="4">
    <source>
        <dbReference type="Proteomes" id="UP000269351"/>
    </source>
</evidence>